<keyword evidence="2" id="KW-1185">Reference proteome</keyword>
<evidence type="ECO:0000313" key="2">
    <source>
        <dbReference type="Proteomes" id="UP000287144"/>
    </source>
</evidence>
<organism evidence="1 2">
    <name type="scientific">Fusarium oligoseptatum</name>
    <dbReference type="NCBI Taxonomy" id="2604345"/>
    <lineage>
        <taxon>Eukaryota</taxon>
        <taxon>Fungi</taxon>
        <taxon>Dikarya</taxon>
        <taxon>Ascomycota</taxon>
        <taxon>Pezizomycotina</taxon>
        <taxon>Sordariomycetes</taxon>
        <taxon>Hypocreomycetidae</taxon>
        <taxon>Hypocreales</taxon>
        <taxon>Nectriaceae</taxon>
        <taxon>Fusarium</taxon>
        <taxon>Fusarium solani species complex</taxon>
    </lineage>
</organism>
<gene>
    <name evidence="1" type="ORF">CEP52_005288</name>
</gene>
<proteinExistence type="predicted"/>
<evidence type="ECO:0008006" key="3">
    <source>
        <dbReference type="Google" id="ProtNLM"/>
    </source>
</evidence>
<reference evidence="1 2" key="1">
    <citation type="submission" date="2017-06" db="EMBL/GenBank/DDBJ databases">
        <title>Comparative genomic analysis of Ambrosia Fusariam Clade fungi.</title>
        <authorList>
            <person name="Stajich J.E."/>
            <person name="Carrillo J."/>
            <person name="Kijimoto T."/>
            <person name="Eskalen A."/>
            <person name="O'Donnell K."/>
            <person name="Kasson M."/>
        </authorList>
    </citation>
    <scope>NUCLEOTIDE SEQUENCE [LARGE SCALE GENOMIC DNA]</scope>
    <source>
        <strain evidence="1 2">NRRL62579</strain>
    </source>
</reference>
<dbReference type="AlphaFoldDB" id="A0A428TZ06"/>
<dbReference type="STRING" id="1325735.A0A428TZ06"/>
<dbReference type="EMBL" id="NKCK01000041">
    <property type="protein sequence ID" value="RSM07293.1"/>
    <property type="molecule type" value="Genomic_DNA"/>
</dbReference>
<comment type="caution">
    <text evidence="1">The sequence shown here is derived from an EMBL/GenBank/DDBJ whole genome shotgun (WGS) entry which is preliminary data.</text>
</comment>
<protein>
    <recommendedName>
        <fullName evidence="3">F-box domain-containing protein</fullName>
    </recommendedName>
</protein>
<sequence>MESLLNTSETNVGTPEEAAQILKQTTLSEINIVSQTAPGACDAKQASTPDFESLLPELRRQILCLLDLHQLRAVIHASPSFHRQYRNDRKYILRKSLEQTLGSVIFDAYAVYSFETQNPKPDRLDFFEWYSQVTKARCLSHADDISEPAAIDMAIFFYRLARPISGYYAQQTLSCLASNLEKNGYPRKPEPALSSSETMRFRRAIYRFQVFSLLLDPSDPNIKQLRVQIAQDFINMPEPWETEEIFAFYQYLQSTYHKVFADISWDLNPSNPEFNGRG</sequence>
<evidence type="ECO:0000313" key="1">
    <source>
        <dbReference type="EMBL" id="RSM07293.1"/>
    </source>
</evidence>
<name>A0A428TZ06_9HYPO</name>
<dbReference type="Proteomes" id="UP000287144">
    <property type="component" value="Unassembled WGS sequence"/>
</dbReference>
<accession>A0A428TZ06</accession>